<dbReference type="EMBL" id="JAWDJX010000044">
    <property type="protein sequence ID" value="KAK3048939.1"/>
    <property type="molecule type" value="Genomic_DNA"/>
</dbReference>
<dbReference type="PRINTS" id="PR00420">
    <property type="entry name" value="RNGMNOXGNASE"/>
</dbReference>
<dbReference type="AlphaFoldDB" id="A0AAJ0G604"/>
<dbReference type="InterPro" id="IPR002938">
    <property type="entry name" value="FAD-bd"/>
</dbReference>
<dbReference type="PANTHER" id="PTHR46865:SF7">
    <property type="entry name" value="MONOOXYGENASE, PUTATIVE (AFU_ORTHOLOGUE AFUA_8G07040)-RELATED"/>
    <property type="match status" value="1"/>
</dbReference>
<evidence type="ECO:0000259" key="5">
    <source>
        <dbReference type="Pfam" id="PF01494"/>
    </source>
</evidence>
<dbReference type="Proteomes" id="UP001271007">
    <property type="component" value="Unassembled WGS sequence"/>
</dbReference>
<evidence type="ECO:0000256" key="3">
    <source>
        <dbReference type="ARBA" id="ARBA00023002"/>
    </source>
</evidence>
<evidence type="ECO:0000256" key="2">
    <source>
        <dbReference type="ARBA" id="ARBA00022827"/>
    </source>
</evidence>
<dbReference type="PANTHER" id="PTHR46865">
    <property type="entry name" value="OXIDOREDUCTASE-RELATED"/>
    <property type="match status" value="1"/>
</dbReference>
<name>A0AAJ0G604_9PEZI</name>
<keyword evidence="4" id="KW-0812">Transmembrane</keyword>
<keyword evidence="4" id="KW-0472">Membrane</keyword>
<keyword evidence="1" id="KW-0285">Flavoprotein</keyword>
<feature type="transmembrane region" description="Helical" evidence="4">
    <location>
        <begin position="39"/>
        <end position="57"/>
    </location>
</feature>
<evidence type="ECO:0000313" key="6">
    <source>
        <dbReference type="EMBL" id="KAK3048939.1"/>
    </source>
</evidence>
<proteinExistence type="predicted"/>
<sequence length="469" mass="52343">MKRALHNHLTTRFAAAIRPNQQQHYIALRSFHAPPAMPLNILIVGAGIAGPAFAILMQRAVPQTKITVVERHPSLRVAGQQIDLKFQGIEIVQRMGLMETIKSHCVEETGVETLDAQGKPMALFGVNPAGQQRPALTSEHEIMRGDLVRVLYEASLEQRRALKEQQDEVGDVVYEFGKTIPELVESDEGVDVTFTDESRERYDLVVGADGQWSRTRRLAFGQEASDAAFHSLGIHGAYFSVPRIEGEAGNAKVFSASKRRMLFSRTSNRPVTQFLLYTMSDADKLKNSYRQSIEDQREAFAEAFRGIGWQDQRIVNGLQTAEDFYAHELGQIKLKQLCTGRVALLGDAGYCPTPFTGLGVTGCLTGAYVLAGELARHGNDVNSALKAFDIAVRPGVEEIQTLNIKLGLMFPSSRLGVWMLRIAAWAMSKLDQLTWRPRSEEQQVEKWELPEYRELKLQDESILNSQCSV</sequence>
<dbReference type="SUPFAM" id="SSF51905">
    <property type="entry name" value="FAD/NAD(P)-binding domain"/>
    <property type="match status" value="1"/>
</dbReference>
<dbReference type="GO" id="GO:0016491">
    <property type="term" value="F:oxidoreductase activity"/>
    <property type="evidence" value="ECO:0007669"/>
    <property type="project" value="UniProtKB-KW"/>
</dbReference>
<feature type="domain" description="FAD-binding" evidence="5">
    <location>
        <begin position="40"/>
        <end position="377"/>
    </location>
</feature>
<keyword evidence="3" id="KW-0560">Oxidoreductase</keyword>
<dbReference type="Gene3D" id="3.50.50.60">
    <property type="entry name" value="FAD/NAD(P)-binding domain"/>
    <property type="match status" value="1"/>
</dbReference>
<dbReference type="Pfam" id="PF01494">
    <property type="entry name" value="FAD_binding_3"/>
    <property type="match status" value="1"/>
</dbReference>
<evidence type="ECO:0000313" key="7">
    <source>
        <dbReference type="Proteomes" id="UP001271007"/>
    </source>
</evidence>
<keyword evidence="4" id="KW-1133">Transmembrane helix</keyword>
<keyword evidence="2" id="KW-0274">FAD</keyword>
<dbReference type="GO" id="GO:0071949">
    <property type="term" value="F:FAD binding"/>
    <property type="evidence" value="ECO:0007669"/>
    <property type="project" value="InterPro"/>
</dbReference>
<dbReference type="InterPro" id="IPR051704">
    <property type="entry name" value="FAD_aromatic-hydroxylase"/>
</dbReference>
<evidence type="ECO:0000256" key="1">
    <source>
        <dbReference type="ARBA" id="ARBA00022630"/>
    </source>
</evidence>
<organism evidence="6 7">
    <name type="scientific">Extremus antarcticus</name>
    <dbReference type="NCBI Taxonomy" id="702011"/>
    <lineage>
        <taxon>Eukaryota</taxon>
        <taxon>Fungi</taxon>
        <taxon>Dikarya</taxon>
        <taxon>Ascomycota</taxon>
        <taxon>Pezizomycotina</taxon>
        <taxon>Dothideomycetes</taxon>
        <taxon>Dothideomycetidae</taxon>
        <taxon>Mycosphaerellales</taxon>
        <taxon>Extremaceae</taxon>
        <taxon>Extremus</taxon>
    </lineage>
</organism>
<reference evidence="6" key="1">
    <citation type="submission" date="2023-04" db="EMBL/GenBank/DDBJ databases">
        <title>Black Yeasts Isolated from many extreme environments.</title>
        <authorList>
            <person name="Coleine C."/>
            <person name="Stajich J.E."/>
            <person name="Selbmann L."/>
        </authorList>
    </citation>
    <scope>NUCLEOTIDE SEQUENCE</scope>
    <source>
        <strain evidence="6">CCFEE 5312</strain>
    </source>
</reference>
<protein>
    <recommendedName>
        <fullName evidence="5">FAD-binding domain-containing protein</fullName>
    </recommendedName>
</protein>
<accession>A0AAJ0G604</accession>
<evidence type="ECO:0000256" key="4">
    <source>
        <dbReference type="SAM" id="Phobius"/>
    </source>
</evidence>
<keyword evidence="7" id="KW-1185">Reference proteome</keyword>
<dbReference type="InterPro" id="IPR036188">
    <property type="entry name" value="FAD/NAD-bd_sf"/>
</dbReference>
<comment type="caution">
    <text evidence="6">The sequence shown here is derived from an EMBL/GenBank/DDBJ whole genome shotgun (WGS) entry which is preliminary data.</text>
</comment>
<gene>
    <name evidence="6" type="ORF">LTR09_009834</name>
</gene>